<evidence type="ECO:0000256" key="3">
    <source>
        <dbReference type="ARBA" id="ARBA00018930"/>
    </source>
</evidence>
<keyword evidence="12" id="KW-0675">Receptor</keyword>
<evidence type="ECO:0000256" key="12">
    <source>
        <dbReference type="ARBA" id="ARBA00023170"/>
    </source>
</evidence>
<reference evidence="18" key="3">
    <citation type="submission" date="2025-09" db="UniProtKB">
        <authorList>
            <consortium name="Ensembl"/>
        </authorList>
    </citation>
    <scope>IDENTIFICATION</scope>
</reference>
<reference evidence="18" key="2">
    <citation type="submission" date="2025-08" db="UniProtKB">
        <authorList>
            <consortium name="Ensembl"/>
        </authorList>
    </citation>
    <scope>IDENTIFICATION</scope>
</reference>
<protein>
    <recommendedName>
        <fullName evidence="3">Interleukin-7 receptor subunit alpha</fullName>
    </recommendedName>
</protein>
<dbReference type="FunFam" id="2.60.40.1870:FF:000001">
    <property type="entry name" value="Interleukin-7 receptor subunit alpha"/>
    <property type="match status" value="1"/>
</dbReference>
<dbReference type="InterPro" id="IPR003531">
    <property type="entry name" value="Hempt_rcpt_S_F1_CS"/>
</dbReference>
<evidence type="ECO:0000256" key="6">
    <source>
        <dbReference type="ARBA" id="ARBA00022692"/>
    </source>
</evidence>
<dbReference type="SUPFAM" id="SSF49265">
    <property type="entry name" value="Fibronectin type III"/>
    <property type="match status" value="1"/>
</dbReference>
<keyword evidence="5" id="KW-0597">Phosphoprotein</keyword>
<feature type="chain" id="PRO_5014374265" description="Interleukin-7 receptor subunit alpha" evidence="16">
    <location>
        <begin position="21"/>
        <end position="261"/>
    </location>
</feature>
<keyword evidence="19" id="KW-1185">Reference proteome</keyword>
<keyword evidence="4" id="KW-1003">Cell membrane</keyword>
<evidence type="ECO:0000313" key="18">
    <source>
        <dbReference type="Ensembl" id="ENSRBIP00000014564.1"/>
    </source>
</evidence>
<evidence type="ECO:0000256" key="4">
    <source>
        <dbReference type="ARBA" id="ARBA00022475"/>
    </source>
</evidence>
<dbReference type="InterPro" id="IPR036116">
    <property type="entry name" value="FN3_sf"/>
</dbReference>
<keyword evidence="11" id="KW-1015">Disulfide bond</keyword>
<evidence type="ECO:0000256" key="7">
    <source>
        <dbReference type="ARBA" id="ARBA00022729"/>
    </source>
</evidence>
<dbReference type="PROSITE" id="PS50853">
    <property type="entry name" value="FN3"/>
    <property type="match status" value="1"/>
</dbReference>
<evidence type="ECO:0000256" key="1">
    <source>
        <dbReference type="ARBA" id="ARBA00004251"/>
    </source>
</evidence>
<dbReference type="PANTHER" id="PTHR23037">
    <property type="entry name" value="CYTOKINE RECEPTOR"/>
    <property type="match status" value="1"/>
</dbReference>
<dbReference type="InterPro" id="IPR003961">
    <property type="entry name" value="FN3_dom"/>
</dbReference>
<dbReference type="GeneTree" id="ENSGT00510000048500"/>
<comment type="subcellular location">
    <subcellularLocation>
        <location evidence="1">Cell membrane</location>
        <topology evidence="1">Single-pass type I membrane protein</topology>
    </subcellularLocation>
</comment>
<dbReference type="AlphaFoldDB" id="A0A2K6KTH7"/>
<evidence type="ECO:0000256" key="14">
    <source>
        <dbReference type="ARBA" id="ARBA00025125"/>
    </source>
</evidence>
<dbReference type="Gene3D" id="2.60.40.1870">
    <property type="match status" value="1"/>
</dbReference>
<evidence type="ECO:0000256" key="15">
    <source>
        <dbReference type="ARBA" id="ARBA00047072"/>
    </source>
</evidence>
<dbReference type="Proteomes" id="UP000233180">
    <property type="component" value="Unassembled WGS sequence"/>
</dbReference>
<comment type="function">
    <text evidence="14">Receptor for interleukin-7. Also acts as a receptor for thymic stromal lymphopoietin (TSLP).</text>
</comment>
<evidence type="ECO:0000256" key="10">
    <source>
        <dbReference type="ARBA" id="ARBA00023136"/>
    </source>
</evidence>
<evidence type="ECO:0000256" key="13">
    <source>
        <dbReference type="ARBA" id="ARBA00023180"/>
    </source>
</evidence>
<keyword evidence="9" id="KW-1133">Transmembrane helix</keyword>
<dbReference type="InterPro" id="IPR040997">
    <property type="entry name" value="FN3_7"/>
</dbReference>
<name>A0A2K6KTH7_RHIBE</name>
<gene>
    <name evidence="18" type="primary">IL7R</name>
</gene>
<dbReference type="Ensembl" id="ENSRBIT00000038400.1">
    <property type="protein sequence ID" value="ENSRBIP00000014564.1"/>
    <property type="gene ID" value="ENSRBIG00000031377.1"/>
</dbReference>
<evidence type="ECO:0000256" key="9">
    <source>
        <dbReference type="ARBA" id="ARBA00022989"/>
    </source>
</evidence>
<dbReference type="Pfam" id="PF00041">
    <property type="entry name" value="fn3"/>
    <property type="match status" value="1"/>
</dbReference>
<evidence type="ECO:0000256" key="2">
    <source>
        <dbReference type="ARBA" id="ARBA00008280"/>
    </source>
</evidence>
<keyword evidence="7 16" id="KW-0732">Signal</keyword>
<keyword evidence="8" id="KW-0832">Ubl conjugation</keyword>
<dbReference type="PANTHER" id="PTHR23037:SF27">
    <property type="entry name" value="INTERLEUKIN-7 RECEPTOR SUBUNIT ALPHA"/>
    <property type="match status" value="1"/>
</dbReference>
<comment type="similarity">
    <text evidence="2">Belongs to the type I cytokine receptor family. Type 4 subfamily.</text>
</comment>
<accession>A0A2K6KTH7</accession>
<dbReference type="FunFam" id="2.60.40.10:FF:001443">
    <property type="entry name" value="Interleukin-7 receptor subunit alpha"/>
    <property type="match status" value="1"/>
</dbReference>
<sequence length="261" mass="30023">MTILGTTFGIVFSLLQVVSGESGYAQNGDLEDAELDDYSFSCYSQLEVNGSQHSLTCAFEDPDVNTTNLEFEICGALVEVKCLSFRKLQEIYFIETKKFLLIGKSNICVKVGGKSLTCKKIDLTTIVKPEAPFDLNVVYREGANDFVVTFNTSHLQKKYVKVLMHDVAYRQEKDENKWMHVNLSSTKLTLLQRNLQPEAMYEIKVRSIPDHYFKGFWSEWSPSYYFRTSEINNSPELSLLYGPVSLIIRRLWSIFVRNQER</sequence>
<evidence type="ECO:0000259" key="17">
    <source>
        <dbReference type="PROSITE" id="PS50853"/>
    </source>
</evidence>
<keyword evidence="10" id="KW-0472">Membrane</keyword>
<feature type="domain" description="Fibronectin type-III" evidence="17">
    <location>
        <begin position="131"/>
        <end position="231"/>
    </location>
</feature>
<dbReference type="Gene3D" id="2.60.40.10">
    <property type="entry name" value="Immunoglobulins"/>
    <property type="match status" value="1"/>
</dbReference>
<dbReference type="Pfam" id="PF18447">
    <property type="entry name" value="FN3_7"/>
    <property type="match status" value="1"/>
</dbReference>
<evidence type="ECO:0000256" key="16">
    <source>
        <dbReference type="SAM" id="SignalP"/>
    </source>
</evidence>
<dbReference type="GO" id="GO:0004896">
    <property type="term" value="F:cytokine receptor activity"/>
    <property type="evidence" value="ECO:0007669"/>
    <property type="project" value="InterPro"/>
</dbReference>
<evidence type="ECO:0000256" key="5">
    <source>
        <dbReference type="ARBA" id="ARBA00022553"/>
    </source>
</evidence>
<keyword evidence="6" id="KW-0812">Transmembrane</keyword>
<reference evidence="18 19" key="1">
    <citation type="submission" date="2016-06" db="EMBL/GenBank/DDBJ databases">
        <title>Genome of Rhinopithecus bieti.</title>
        <authorList>
            <person name="Wu"/>
            <person name="C.-I. and Zhang"/>
            <person name="Y."/>
        </authorList>
    </citation>
    <scope>NUCLEOTIDE SEQUENCE</scope>
</reference>
<evidence type="ECO:0000313" key="19">
    <source>
        <dbReference type="Proteomes" id="UP000233180"/>
    </source>
</evidence>
<keyword evidence="13" id="KW-0325">Glycoprotein</keyword>
<dbReference type="InterPro" id="IPR013783">
    <property type="entry name" value="Ig-like_fold"/>
</dbReference>
<proteinExistence type="inferred from homology"/>
<dbReference type="GO" id="GO:0030097">
    <property type="term" value="P:hemopoiesis"/>
    <property type="evidence" value="ECO:0007669"/>
    <property type="project" value="TreeGrafter"/>
</dbReference>
<organism evidence="18 19">
    <name type="scientific">Rhinopithecus bieti</name>
    <name type="common">Black snub-nosed monkey</name>
    <name type="synonym">Pygathrix bieti</name>
    <dbReference type="NCBI Taxonomy" id="61621"/>
    <lineage>
        <taxon>Eukaryota</taxon>
        <taxon>Metazoa</taxon>
        <taxon>Chordata</taxon>
        <taxon>Craniata</taxon>
        <taxon>Vertebrata</taxon>
        <taxon>Euteleostomi</taxon>
        <taxon>Mammalia</taxon>
        <taxon>Eutheria</taxon>
        <taxon>Euarchontoglires</taxon>
        <taxon>Primates</taxon>
        <taxon>Haplorrhini</taxon>
        <taxon>Catarrhini</taxon>
        <taxon>Cercopithecidae</taxon>
        <taxon>Colobinae</taxon>
        <taxon>Rhinopithecus</taxon>
    </lineage>
</organism>
<comment type="subunit">
    <text evidence="15">The IL7 receptor is a heterodimer of IL7R and IL2RG. The TSLP receptor is a heterodimer of CRLF2 and IL7R. Interacts with CD53.</text>
</comment>
<evidence type="ECO:0000256" key="8">
    <source>
        <dbReference type="ARBA" id="ARBA00022843"/>
    </source>
</evidence>
<dbReference type="PROSITE" id="PS01355">
    <property type="entry name" value="HEMATOPO_REC_S_F1"/>
    <property type="match status" value="1"/>
</dbReference>
<feature type="signal peptide" evidence="16">
    <location>
        <begin position="1"/>
        <end position="20"/>
    </location>
</feature>
<evidence type="ECO:0000256" key="11">
    <source>
        <dbReference type="ARBA" id="ARBA00023157"/>
    </source>
</evidence>
<dbReference type="CDD" id="cd00063">
    <property type="entry name" value="FN3"/>
    <property type="match status" value="1"/>
</dbReference>
<dbReference type="GO" id="GO:0009897">
    <property type="term" value="C:external side of plasma membrane"/>
    <property type="evidence" value="ECO:0007669"/>
    <property type="project" value="TreeGrafter"/>
</dbReference>
<dbReference type="GO" id="GO:0046427">
    <property type="term" value="P:positive regulation of receptor signaling pathway via JAK-STAT"/>
    <property type="evidence" value="ECO:0007669"/>
    <property type="project" value="TreeGrafter"/>
</dbReference>